<protein>
    <submittedName>
        <fullName evidence="1">Uncharacterized protein</fullName>
    </submittedName>
</protein>
<proteinExistence type="predicted"/>
<sequence length="43" mass="4981">MEKKRFTRFSIAKEILAKQAKNITKPIKFLAQASRIAEIRTTC</sequence>
<reference evidence="1" key="1">
    <citation type="submission" date="2014-09" db="EMBL/GenBank/DDBJ databases">
        <authorList>
            <person name="Magalhaes I.L.F."/>
            <person name="Oliveira U."/>
            <person name="Santos F.R."/>
            <person name="Vidigal T.H.D.A."/>
            <person name="Brescovit A.D."/>
            <person name="Santos A.J."/>
        </authorList>
    </citation>
    <scope>NUCLEOTIDE SEQUENCE</scope>
    <source>
        <tissue evidence="1">Shoot tissue taken approximately 20 cm above the soil surface</tissue>
    </source>
</reference>
<accession>A0A0A9HEN3</accession>
<dbReference type="AlphaFoldDB" id="A0A0A9HEN3"/>
<reference evidence="1" key="2">
    <citation type="journal article" date="2015" name="Data Brief">
        <title>Shoot transcriptome of the giant reed, Arundo donax.</title>
        <authorList>
            <person name="Barrero R.A."/>
            <person name="Guerrero F.D."/>
            <person name="Moolhuijzen P."/>
            <person name="Goolsby J.A."/>
            <person name="Tidwell J."/>
            <person name="Bellgard S.E."/>
            <person name="Bellgard M.I."/>
        </authorList>
    </citation>
    <scope>NUCLEOTIDE SEQUENCE</scope>
    <source>
        <tissue evidence="1">Shoot tissue taken approximately 20 cm above the soil surface</tissue>
    </source>
</reference>
<name>A0A0A9HEN3_ARUDO</name>
<dbReference type="EMBL" id="GBRH01162689">
    <property type="protein sequence ID" value="JAE35207.1"/>
    <property type="molecule type" value="Transcribed_RNA"/>
</dbReference>
<organism evidence="1">
    <name type="scientific">Arundo donax</name>
    <name type="common">Giant reed</name>
    <name type="synonym">Donax arundinaceus</name>
    <dbReference type="NCBI Taxonomy" id="35708"/>
    <lineage>
        <taxon>Eukaryota</taxon>
        <taxon>Viridiplantae</taxon>
        <taxon>Streptophyta</taxon>
        <taxon>Embryophyta</taxon>
        <taxon>Tracheophyta</taxon>
        <taxon>Spermatophyta</taxon>
        <taxon>Magnoliopsida</taxon>
        <taxon>Liliopsida</taxon>
        <taxon>Poales</taxon>
        <taxon>Poaceae</taxon>
        <taxon>PACMAD clade</taxon>
        <taxon>Arundinoideae</taxon>
        <taxon>Arundineae</taxon>
        <taxon>Arundo</taxon>
    </lineage>
</organism>
<evidence type="ECO:0000313" key="1">
    <source>
        <dbReference type="EMBL" id="JAE35207.1"/>
    </source>
</evidence>